<dbReference type="AlphaFoldDB" id="A0A7W7CNG3"/>
<protein>
    <submittedName>
        <fullName evidence="3">Uncharacterized protein</fullName>
    </submittedName>
</protein>
<keyword evidence="2" id="KW-0472">Membrane</keyword>
<reference evidence="3 4" key="1">
    <citation type="submission" date="2020-08" db="EMBL/GenBank/DDBJ databases">
        <title>Sequencing the genomes of 1000 actinobacteria strains.</title>
        <authorList>
            <person name="Klenk H.-P."/>
        </authorList>
    </citation>
    <scope>NUCLEOTIDE SEQUENCE [LARGE SCALE GENOMIC DNA]</scope>
    <source>
        <strain evidence="3 4">DSM 45518</strain>
    </source>
</reference>
<organism evidence="3 4">
    <name type="scientific">Paractinoplanes abujensis</name>
    <dbReference type="NCBI Taxonomy" id="882441"/>
    <lineage>
        <taxon>Bacteria</taxon>
        <taxon>Bacillati</taxon>
        <taxon>Actinomycetota</taxon>
        <taxon>Actinomycetes</taxon>
        <taxon>Micromonosporales</taxon>
        <taxon>Micromonosporaceae</taxon>
        <taxon>Paractinoplanes</taxon>
    </lineage>
</organism>
<evidence type="ECO:0000256" key="1">
    <source>
        <dbReference type="SAM" id="MobiDB-lite"/>
    </source>
</evidence>
<evidence type="ECO:0000313" key="4">
    <source>
        <dbReference type="Proteomes" id="UP000542742"/>
    </source>
</evidence>
<dbReference type="EMBL" id="JACHMF010000001">
    <property type="protein sequence ID" value="MBB4690273.1"/>
    <property type="molecule type" value="Genomic_DNA"/>
</dbReference>
<keyword evidence="4" id="KW-1185">Reference proteome</keyword>
<proteinExistence type="predicted"/>
<sequence>MTDELIQAAFEKIAATAPPPERIRARLLARSRSHRQRRAVLAGAGALAATAVTIPFVHAVRRVPAPVAPPGATPARPSPEPPATAALRYTPGWLPAGVGERYREATTGGGTRTWTLDGAGQPTDGSIGKGVTLMVGERIDDDSGLPVTIGDVTGRLRVTDASFVEWTPRGGPPLVVAAYGLPDSTAVALRTARSVHPTTSTMPVWIRAPWVPGRFRGTTAAILRPLPGGGWLQQLTFTPLGSTGILRVVAATEKVPERALHEIRRPDGVWLSVPATPRGRVGSAPLDSPTRAEAVRVLDELVCVAPDMRWLGSRDLG</sequence>
<dbReference type="Proteomes" id="UP000542742">
    <property type="component" value="Unassembled WGS sequence"/>
</dbReference>
<feature type="region of interest" description="Disordered" evidence="1">
    <location>
        <begin position="108"/>
        <end position="127"/>
    </location>
</feature>
<evidence type="ECO:0000313" key="3">
    <source>
        <dbReference type="EMBL" id="MBB4690273.1"/>
    </source>
</evidence>
<evidence type="ECO:0000256" key="2">
    <source>
        <dbReference type="SAM" id="Phobius"/>
    </source>
</evidence>
<keyword evidence="2" id="KW-0812">Transmembrane</keyword>
<dbReference type="RefSeq" id="WP_184949253.1">
    <property type="nucleotide sequence ID" value="NZ_BOMC01000050.1"/>
</dbReference>
<gene>
    <name evidence="3" type="ORF">BKA14_000421</name>
</gene>
<name>A0A7W7CNG3_9ACTN</name>
<keyword evidence="2" id="KW-1133">Transmembrane helix</keyword>
<accession>A0A7W7CNG3</accession>
<feature type="transmembrane region" description="Helical" evidence="2">
    <location>
        <begin position="39"/>
        <end position="60"/>
    </location>
</feature>
<comment type="caution">
    <text evidence="3">The sequence shown here is derived from an EMBL/GenBank/DDBJ whole genome shotgun (WGS) entry which is preliminary data.</text>
</comment>